<organism evidence="1 2">
    <name type="scientific">Camellia lanceoleosa</name>
    <dbReference type="NCBI Taxonomy" id="1840588"/>
    <lineage>
        <taxon>Eukaryota</taxon>
        <taxon>Viridiplantae</taxon>
        <taxon>Streptophyta</taxon>
        <taxon>Embryophyta</taxon>
        <taxon>Tracheophyta</taxon>
        <taxon>Spermatophyta</taxon>
        <taxon>Magnoliopsida</taxon>
        <taxon>eudicotyledons</taxon>
        <taxon>Gunneridae</taxon>
        <taxon>Pentapetalae</taxon>
        <taxon>asterids</taxon>
        <taxon>Ericales</taxon>
        <taxon>Theaceae</taxon>
        <taxon>Camellia</taxon>
    </lineage>
</organism>
<evidence type="ECO:0000313" key="1">
    <source>
        <dbReference type="EMBL" id="KAI8008197.1"/>
    </source>
</evidence>
<comment type="caution">
    <text evidence="1">The sequence shown here is derived from an EMBL/GenBank/DDBJ whole genome shotgun (WGS) entry which is preliminary data.</text>
</comment>
<reference evidence="1 2" key="1">
    <citation type="journal article" date="2022" name="Plant J.">
        <title>Chromosome-level genome of Camellia lanceoleosa provides a valuable resource for understanding genome evolution and self-incompatibility.</title>
        <authorList>
            <person name="Gong W."/>
            <person name="Xiao S."/>
            <person name="Wang L."/>
            <person name="Liao Z."/>
            <person name="Chang Y."/>
            <person name="Mo W."/>
            <person name="Hu G."/>
            <person name="Li W."/>
            <person name="Zhao G."/>
            <person name="Zhu H."/>
            <person name="Hu X."/>
            <person name="Ji K."/>
            <person name="Xiang X."/>
            <person name="Song Q."/>
            <person name="Yuan D."/>
            <person name="Jin S."/>
            <person name="Zhang L."/>
        </authorList>
    </citation>
    <scope>NUCLEOTIDE SEQUENCE [LARGE SCALE GENOMIC DNA]</scope>
    <source>
        <strain evidence="1">SQ_2022a</strain>
    </source>
</reference>
<evidence type="ECO:0000313" key="2">
    <source>
        <dbReference type="Proteomes" id="UP001060215"/>
    </source>
</evidence>
<proteinExistence type="predicted"/>
<protein>
    <submittedName>
        <fullName evidence="1">Carboxylesterase 1</fullName>
    </submittedName>
</protein>
<dbReference type="Proteomes" id="UP001060215">
    <property type="component" value="Chromosome 7"/>
</dbReference>
<sequence length="336" mass="36654">MSNEEATTITPPSSSDSMNDKLSRYLPISLNPDGSITRFPEIPTTPASPDPNSPSPVLSKDIPLNAHNQTFLRLFLPRHSLRRSAAAKPPLIVYVHGGGFILSSPANPSYHNFCSEMAAYLGAVVASVEYRLAPEHRLPAAYDDTMDALYWIGASEDEWLREFADIANCFLMGTSAGGNIVYHAGLRAAAEADDLLPLKIRGLVLHHPGFVGSKRTGSELRLADDRILPEFVLDVIWKLSLPIGADRDHEYCNPTVGSESAPFEKIKLLGWKVMVTGCDGDPLIDCQMEFAKMLEKKGVEVVGQFDGGGYHGLEILDPTKTTPLFAGLKEFTTISQ</sequence>
<dbReference type="EMBL" id="CM045764">
    <property type="protein sequence ID" value="KAI8008197.1"/>
    <property type="molecule type" value="Genomic_DNA"/>
</dbReference>
<keyword evidence="2" id="KW-1185">Reference proteome</keyword>
<accession>A0ACC0H5X8</accession>
<gene>
    <name evidence="1" type="ORF">LOK49_LG07G00826</name>
</gene>
<name>A0ACC0H5X8_9ERIC</name>